<evidence type="ECO:0000256" key="4">
    <source>
        <dbReference type="SAM" id="MobiDB-lite"/>
    </source>
</evidence>
<dbReference type="STRING" id="161895.CPHO_09740"/>
<dbReference type="PANTHER" id="PTHR30061:SF50">
    <property type="entry name" value="MALTOSE_MALTODEXTRIN-BINDING PERIPLASMIC PROTEIN"/>
    <property type="match status" value="1"/>
</dbReference>
<dbReference type="PROSITE" id="PS51257">
    <property type="entry name" value="PROKAR_LIPOPROTEIN"/>
    <property type="match status" value="1"/>
</dbReference>
<dbReference type="GO" id="GO:0042956">
    <property type="term" value="P:maltodextrin transmembrane transport"/>
    <property type="evidence" value="ECO:0007669"/>
    <property type="project" value="TreeGrafter"/>
</dbReference>
<accession>A0A1L7D4S7</accession>
<dbReference type="EMBL" id="CP009249">
    <property type="protein sequence ID" value="APT93125.1"/>
    <property type="molecule type" value="Genomic_DNA"/>
</dbReference>
<keyword evidence="2" id="KW-0813">Transport</keyword>
<sequence length="434" mass="46328">MKKSILATTVALSVVLASCSQPADDVEKAADGAKEAVTSAAKDAKEDMKDDKKSNGEGRGPITFAMGKNDTDKIIPIIEAWNKEHPDEEVTLKELAGEADAQRETLVQSLQAGNDDYDVMALDVVWTADFAANQWLAPLEGDLEVDTSDLLDATVESATYMDTLYALPQNTNGQLLFHNKTLAPESVEKFDDFKSACAALESGVDCLTTQLKQYEGLTVNTVGFMEGWGGSVLDDKGEITVDSADSKAGLQALVDAYNGGIIAKSATATTEEETNLNFTEGKTAFAINWPYMYTNAEEAGLDFEVTPLVGKDGVGVSTLGGYNNGINVNSKNKQTALDFMKFIVNEENQKSFAEASFPPVLASVYDDADIAEKFPYMPALKESLEAAAPRPVSPFYTAISKAIQDNAYAALTEGKSVDDATADMKAAIKSASAS</sequence>
<evidence type="ECO:0000256" key="2">
    <source>
        <dbReference type="ARBA" id="ARBA00022448"/>
    </source>
</evidence>
<feature type="compositionally biased region" description="Basic and acidic residues" evidence="4">
    <location>
        <begin position="25"/>
        <end position="34"/>
    </location>
</feature>
<protein>
    <submittedName>
        <fullName evidence="6">ABC transporter substrate-binding protein</fullName>
    </submittedName>
</protein>
<proteinExistence type="inferred from homology"/>
<comment type="similarity">
    <text evidence="1">Belongs to the bacterial solute-binding protein 1 family.</text>
</comment>
<evidence type="ECO:0000256" key="1">
    <source>
        <dbReference type="ARBA" id="ARBA00008520"/>
    </source>
</evidence>
<dbReference type="OrthoDB" id="3495561at2"/>
<dbReference type="GO" id="GO:1901982">
    <property type="term" value="F:maltose binding"/>
    <property type="evidence" value="ECO:0007669"/>
    <property type="project" value="TreeGrafter"/>
</dbReference>
<gene>
    <name evidence="6" type="ORF">CPHO_09740</name>
</gene>
<dbReference type="GO" id="GO:0055052">
    <property type="term" value="C:ATP-binding cassette (ABC) transporter complex, substrate-binding subunit-containing"/>
    <property type="evidence" value="ECO:0007669"/>
    <property type="project" value="TreeGrafter"/>
</dbReference>
<keyword evidence="3 5" id="KW-0732">Signal</keyword>
<dbReference type="GO" id="GO:0015768">
    <property type="term" value="P:maltose transport"/>
    <property type="evidence" value="ECO:0007669"/>
    <property type="project" value="TreeGrafter"/>
</dbReference>
<dbReference type="AlphaFoldDB" id="A0A1L7D4S7"/>
<evidence type="ECO:0000313" key="7">
    <source>
        <dbReference type="Proteomes" id="UP000185491"/>
    </source>
</evidence>
<feature type="chain" id="PRO_5038633495" evidence="5">
    <location>
        <begin position="24"/>
        <end position="434"/>
    </location>
</feature>
<keyword evidence="7" id="KW-1185">Reference proteome</keyword>
<dbReference type="InterPro" id="IPR006059">
    <property type="entry name" value="SBP"/>
</dbReference>
<dbReference type="Proteomes" id="UP000185491">
    <property type="component" value="Chromosome"/>
</dbReference>
<evidence type="ECO:0000313" key="6">
    <source>
        <dbReference type="EMBL" id="APT93125.1"/>
    </source>
</evidence>
<organism evidence="6 7">
    <name type="scientific">Corynebacterium phocae</name>
    <dbReference type="NCBI Taxonomy" id="161895"/>
    <lineage>
        <taxon>Bacteria</taxon>
        <taxon>Bacillati</taxon>
        <taxon>Actinomycetota</taxon>
        <taxon>Actinomycetes</taxon>
        <taxon>Mycobacteriales</taxon>
        <taxon>Corynebacteriaceae</taxon>
        <taxon>Corynebacterium</taxon>
    </lineage>
</organism>
<name>A0A1L7D4S7_9CORY</name>
<dbReference type="SUPFAM" id="SSF53850">
    <property type="entry name" value="Periplasmic binding protein-like II"/>
    <property type="match status" value="1"/>
</dbReference>
<evidence type="ECO:0000256" key="3">
    <source>
        <dbReference type="ARBA" id="ARBA00022729"/>
    </source>
</evidence>
<dbReference type="PANTHER" id="PTHR30061">
    <property type="entry name" value="MALTOSE-BINDING PERIPLASMIC PROTEIN"/>
    <property type="match status" value="1"/>
</dbReference>
<evidence type="ECO:0000256" key="5">
    <source>
        <dbReference type="SAM" id="SignalP"/>
    </source>
</evidence>
<feature type="region of interest" description="Disordered" evidence="4">
    <location>
        <begin position="22"/>
        <end position="65"/>
    </location>
</feature>
<dbReference type="KEGG" id="cpho:CPHO_09740"/>
<dbReference type="CDD" id="cd14750">
    <property type="entry name" value="PBP2_TMBP"/>
    <property type="match status" value="1"/>
</dbReference>
<dbReference type="Pfam" id="PF13416">
    <property type="entry name" value="SBP_bac_8"/>
    <property type="match status" value="1"/>
</dbReference>
<feature type="compositionally biased region" description="Basic and acidic residues" evidence="4">
    <location>
        <begin position="42"/>
        <end position="56"/>
    </location>
</feature>
<reference evidence="6 7" key="1">
    <citation type="submission" date="2014-08" db="EMBL/GenBank/DDBJ databases">
        <title>Complete genome sequence of Corynebacterium phocae M408/89/1(T)(=DSM 44612(T)), isolated from the common seal (Phoca vitulina).</title>
        <authorList>
            <person name="Ruckert C."/>
            <person name="Albersmeier A."/>
            <person name="Winkler A."/>
            <person name="Kalinowski J."/>
        </authorList>
    </citation>
    <scope>NUCLEOTIDE SEQUENCE [LARGE SCALE GENOMIC DNA]</scope>
    <source>
        <strain evidence="6 7">M408/89/1</strain>
    </source>
</reference>
<dbReference type="RefSeq" id="WP_075735347.1">
    <property type="nucleotide sequence ID" value="NZ_CP009249.1"/>
</dbReference>
<dbReference type="Gene3D" id="3.40.190.10">
    <property type="entry name" value="Periplasmic binding protein-like II"/>
    <property type="match status" value="2"/>
</dbReference>
<feature type="signal peptide" evidence="5">
    <location>
        <begin position="1"/>
        <end position="23"/>
    </location>
</feature>